<accession>A0A318UL40</accession>
<protein>
    <submittedName>
        <fullName evidence="6">NhaP-type Na+/H+ or K+/H+ antiporter</fullName>
    </submittedName>
</protein>
<keyword evidence="7" id="KW-1185">Reference proteome</keyword>
<feature type="transmembrane region" description="Helical" evidence="5">
    <location>
        <begin position="212"/>
        <end position="228"/>
    </location>
</feature>
<feature type="transmembrane region" description="Helical" evidence="5">
    <location>
        <begin position="91"/>
        <end position="114"/>
    </location>
</feature>
<proteinExistence type="predicted"/>
<gene>
    <name evidence="6" type="ORF">B0O44_11067</name>
</gene>
<evidence type="ECO:0000313" key="7">
    <source>
        <dbReference type="Proteomes" id="UP000248198"/>
    </source>
</evidence>
<feature type="transmembrane region" description="Helical" evidence="5">
    <location>
        <begin position="58"/>
        <end position="79"/>
    </location>
</feature>
<sequence length="397" mass="43895">MTTYTTLIILSGLVIFSYLFDLVASKTKLPSVLLLLLLGIGLRLLVDKLNVHPYDFMGILPALGTVGLILIVFEGSLELKYDRHKNKIIKGAFLSALFILIATVSVITFIIYQITGRDLYICFTNAIPFSVISSAIAIPSAAALSGKGKEFIIYESSFSDILGIILFNFAISNPNISISSFTGLGISTLLILVCSAISCILLLYLMGRLSHHIKFFLIISILILVYAIGQSYHLSSLVLILSFGLFLNNADAIEHAWFRGIFIYKNLSNDLTQLYQLSAESAFIIRTFFFVIFGFTMNIYDLNNIDILANGLFILASIFIIRFLYLKIFRKENSGAETFIAPRGLISILLYFNLPASLKIPQVGPAFLFMVVLGSSLIMSIGLLSSKKTPKIAEPEK</sequence>
<evidence type="ECO:0000256" key="2">
    <source>
        <dbReference type="ARBA" id="ARBA00022448"/>
    </source>
</evidence>
<comment type="caution">
    <text evidence="6">The sequence shown here is derived from an EMBL/GenBank/DDBJ whole genome shotgun (WGS) entry which is preliminary data.</text>
</comment>
<evidence type="ECO:0000256" key="5">
    <source>
        <dbReference type="SAM" id="Phobius"/>
    </source>
</evidence>
<feature type="transmembrane region" description="Helical" evidence="5">
    <location>
        <begin position="151"/>
        <end position="171"/>
    </location>
</feature>
<evidence type="ECO:0000313" key="6">
    <source>
        <dbReference type="EMBL" id="PYF69427.1"/>
    </source>
</evidence>
<dbReference type="GO" id="GO:0006811">
    <property type="term" value="P:monoatomic ion transport"/>
    <property type="evidence" value="ECO:0007669"/>
    <property type="project" value="UniProtKB-KW"/>
</dbReference>
<keyword evidence="5" id="KW-0472">Membrane</keyword>
<keyword evidence="4" id="KW-0406">Ion transport</keyword>
<feature type="transmembrane region" description="Helical" evidence="5">
    <location>
        <begin position="6"/>
        <end position="24"/>
    </location>
</feature>
<evidence type="ECO:0000256" key="4">
    <source>
        <dbReference type="ARBA" id="ARBA00023065"/>
    </source>
</evidence>
<dbReference type="EMBL" id="QKLU01000010">
    <property type="protein sequence ID" value="PYF69427.1"/>
    <property type="molecule type" value="Genomic_DNA"/>
</dbReference>
<dbReference type="PANTHER" id="PTHR32507:SF0">
    <property type="entry name" value="NA(+)_H(+) ANTIPORTER 2-RELATED"/>
    <property type="match status" value="1"/>
</dbReference>
<dbReference type="PANTHER" id="PTHR32507">
    <property type="entry name" value="NA(+)/H(+) ANTIPORTER 1"/>
    <property type="match status" value="1"/>
</dbReference>
<reference evidence="6 7" key="1">
    <citation type="submission" date="2018-06" db="EMBL/GenBank/DDBJ databases">
        <title>Genomic Encyclopedia of Archaeal and Bacterial Type Strains, Phase II (KMG-II): from individual species to whole genera.</title>
        <authorList>
            <person name="Goeker M."/>
        </authorList>
    </citation>
    <scope>NUCLEOTIDE SEQUENCE [LARGE SCALE GENOMIC DNA]</scope>
    <source>
        <strain evidence="6 7">DSM 27372</strain>
    </source>
</reference>
<dbReference type="OrthoDB" id="643057at2"/>
<evidence type="ECO:0000256" key="3">
    <source>
        <dbReference type="ARBA" id="ARBA00022449"/>
    </source>
</evidence>
<dbReference type="AlphaFoldDB" id="A0A318UL40"/>
<keyword evidence="2" id="KW-0813">Transport</keyword>
<feature type="transmembrane region" description="Helical" evidence="5">
    <location>
        <begin position="234"/>
        <end position="253"/>
    </location>
</feature>
<evidence type="ECO:0000256" key="1">
    <source>
        <dbReference type="ARBA" id="ARBA00004651"/>
    </source>
</evidence>
<keyword evidence="5" id="KW-0812">Transmembrane</keyword>
<feature type="transmembrane region" description="Helical" evidence="5">
    <location>
        <begin position="29"/>
        <end position="46"/>
    </location>
</feature>
<keyword evidence="3" id="KW-0050">Antiport</keyword>
<feature type="transmembrane region" description="Helical" evidence="5">
    <location>
        <begin position="274"/>
        <end position="295"/>
    </location>
</feature>
<feature type="transmembrane region" description="Helical" evidence="5">
    <location>
        <begin position="183"/>
        <end position="205"/>
    </location>
</feature>
<feature type="transmembrane region" description="Helical" evidence="5">
    <location>
        <begin position="307"/>
        <end position="326"/>
    </location>
</feature>
<organism evidence="6 7">
    <name type="scientific">Pedobacter nutrimenti</name>
    <dbReference type="NCBI Taxonomy" id="1241337"/>
    <lineage>
        <taxon>Bacteria</taxon>
        <taxon>Pseudomonadati</taxon>
        <taxon>Bacteroidota</taxon>
        <taxon>Sphingobacteriia</taxon>
        <taxon>Sphingobacteriales</taxon>
        <taxon>Sphingobacteriaceae</taxon>
        <taxon>Pedobacter</taxon>
    </lineage>
</organism>
<dbReference type="Gene3D" id="1.20.1530.20">
    <property type="match status" value="1"/>
</dbReference>
<feature type="transmembrane region" description="Helical" evidence="5">
    <location>
        <begin position="338"/>
        <end position="354"/>
    </location>
</feature>
<dbReference type="RefSeq" id="WP_110834387.1">
    <property type="nucleotide sequence ID" value="NZ_QKLU01000010.1"/>
</dbReference>
<comment type="subcellular location">
    <subcellularLocation>
        <location evidence="1">Cell membrane</location>
        <topology evidence="1">Multi-pass membrane protein</topology>
    </subcellularLocation>
</comment>
<dbReference type="GO" id="GO:0005886">
    <property type="term" value="C:plasma membrane"/>
    <property type="evidence" value="ECO:0007669"/>
    <property type="project" value="UniProtKB-SubCell"/>
</dbReference>
<dbReference type="GO" id="GO:0015297">
    <property type="term" value="F:antiporter activity"/>
    <property type="evidence" value="ECO:0007669"/>
    <property type="project" value="UniProtKB-KW"/>
</dbReference>
<keyword evidence="5" id="KW-1133">Transmembrane helix</keyword>
<feature type="transmembrane region" description="Helical" evidence="5">
    <location>
        <begin position="126"/>
        <end position="144"/>
    </location>
</feature>
<dbReference type="InterPro" id="IPR038770">
    <property type="entry name" value="Na+/solute_symporter_sf"/>
</dbReference>
<feature type="transmembrane region" description="Helical" evidence="5">
    <location>
        <begin position="366"/>
        <end position="384"/>
    </location>
</feature>
<dbReference type="Proteomes" id="UP000248198">
    <property type="component" value="Unassembled WGS sequence"/>
</dbReference>
<name>A0A318UL40_9SPHI</name>